<comment type="caution">
    <text evidence="1">The sequence shown here is derived from an EMBL/GenBank/DDBJ whole genome shotgun (WGS) entry which is preliminary data.</text>
</comment>
<name>A0A2N9WW15_9NEIS</name>
<reference evidence="1 2" key="1">
    <citation type="journal article" date="2017" name="MBio">
        <title>Type VI secretion-mediated competition in the bee gut microbiome.</title>
        <authorList>
            <person name="Steele M.I."/>
            <person name="Kwong W.K."/>
            <person name="Powell J.E."/>
            <person name="Whiteley M."/>
            <person name="Moran N.A."/>
        </authorList>
    </citation>
    <scope>NUCLEOTIDE SEQUENCE [LARGE SCALE GENOMIC DNA]</scope>
    <source>
        <strain evidence="1 2">App2-2</strain>
    </source>
</reference>
<protein>
    <submittedName>
        <fullName evidence="1">Uncharacterized protein</fullName>
    </submittedName>
</protein>
<dbReference type="EMBL" id="MDVB01000011">
    <property type="protein sequence ID" value="PIT17719.1"/>
    <property type="molecule type" value="Genomic_DNA"/>
</dbReference>
<evidence type="ECO:0000313" key="1">
    <source>
        <dbReference type="EMBL" id="PIT17719.1"/>
    </source>
</evidence>
<organism evidence="1 2">
    <name type="scientific">Snodgrassella alvi</name>
    <dbReference type="NCBI Taxonomy" id="1196083"/>
    <lineage>
        <taxon>Bacteria</taxon>
        <taxon>Pseudomonadati</taxon>
        <taxon>Pseudomonadota</taxon>
        <taxon>Betaproteobacteria</taxon>
        <taxon>Neisseriales</taxon>
        <taxon>Neisseriaceae</taxon>
        <taxon>Snodgrassella</taxon>
    </lineage>
</organism>
<proteinExistence type="predicted"/>
<sequence>MGGGDNDPKADIGNGGSMKLTIPLEWRLDKSANWKSMGSVKQDIVLWANGNITISSRANRILVRKIYAFSQL</sequence>
<gene>
    <name evidence="1" type="ORF">BGI32_01855</name>
</gene>
<evidence type="ECO:0000313" key="2">
    <source>
        <dbReference type="Proteomes" id="UP000231293"/>
    </source>
</evidence>
<accession>A0A2N9WW15</accession>
<dbReference type="RefSeq" id="WP_100089941.1">
    <property type="nucleotide sequence ID" value="NZ_MDVB01000011.1"/>
</dbReference>
<dbReference type="Proteomes" id="UP000231293">
    <property type="component" value="Unassembled WGS sequence"/>
</dbReference>
<dbReference type="AlphaFoldDB" id="A0A2N9WW15"/>